<proteinExistence type="predicted"/>
<reference evidence="1 2" key="1">
    <citation type="submission" date="2019-03" db="EMBL/GenBank/DDBJ databases">
        <title>First draft genome of Liparis tanakae, snailfish: a comprehensive survey of snailfish specific genes.</title>
        <authorList>
            <person name="Kim W."/>
            <person name="Song I."/>
            <person name="Jeong J.-H."/>
            <person name="Kim D."/>
            <person name="Kim S."/>
            <person name="Ryu S."/>
            <person name="Song J.Y."/>
            <person name="Lee S.K."/>
        </authorList>
    </citation>
    <scope>NUCLEOTIDE SEQUENCE [LARGE SCALE GENOMIC DNA]</scope>
    <source>
        <tissue evidence="1">Muscle</tissue>
    </source>
</reference>
<evidence type="ECO:0000313" key="2">
    <source>
        <dbReference type="Proteomes" id="UP000314294"/>
    </source>
</evidence>
<dbReference type="AlphaFoldDB" id="A0A4Z2IN65"/>
<sequence>MRPRAGTTKDALTEVAPDDLWRRRPADFAVEASVAPLDHFQDVQLAVEQRRLDQFPVRQPVHVDVLRPEDVTLEQNRLSGLGREVPDRAEDGQARLHRSRWVEGRDILSARLLVYTPESDRAADLTIISKAPSSASRTV</sequence>
<organism evidence="1 2">
    <name type="scientific">Liparis tanakae</name>
    <name type="common">Tanaka's snailfish</name>
    <dbReference type="NCBI Taxonomy" id="230148"/>
    <lineage>
        <taxon>Eukaryota</taxon>
        <taxon>Metazoa</taxon>
        <taxon>Chordata</taxon>
        <taxon>Craniata</taxon>
        <taxon>Vertebrata</taxon>
        <taxon>Euteleostomi</taxon>
        <taxon>Actinopterygii</taxon>
        <taxon>Neopterygii</taxon>
        <taxon>Teleostei</taxon>
        <taxon>Neoteleostei</taxon>
        <taxon>Acanthomorphata</taxon>
        <taxon>Eupercaria</taxon>
        <taxon>Perciformes</taxon>
        <taxon>Cottioidei</taxon>
        <taxon>Cottales</taxon>
        <taxon>Liparidae</taxon>
        <taxon>Liparis</taxon>
    </lineage>
</organism>
<comment type="caution">
    <text evidence="1">The sequence shown here is derived from an EMBL/GenBank/DDBJ whole genome shotgun (WGS) entry which is preliminary data.</text>
</comment>
<evidence type="ECO:0000313" key="1">
    <source>
        <dbReference type="EMBL" id="TNN79500.1"/>
    </source>
</evidence>
<protein>
    <submittedName>
        <fullName evidence="1">Uncharacterized protein</fullName>
    </submittedName>
</protein>
<accession>A0A4Z2IN65</accession>
<keyword evidence="2" id="KW-1185">Reference proteome</keyword>
<name>A0A4Z2IN65_9TELE</name>
<dbReference type="Proteomes" id="UP000314294">
    <property type="component" value="Unassembled WGS sequence"/>
</dbReference>
<dbReference type="EMBL" id="SRLO01000064">
    <property type="protein sequence ID" value="TNN79500.1"/>
    <property type="molecule type" value="Genomic_DNA"/>
</dbReference>
<gene>
    <name evidence="1" type="ORF">EYF80_010317</name>
</gene>